<dbReference type="PROSITE" id="PS50011">
    <property type="entry name" value="PROTEIN_KINASE_DOM"/>
    <property type="match status" value="1"/>
</dbReference>
<evidence type="ECO:0000256" key="7">
    <source>
        <dbReference type="ARBA" id="ARBA00022840"/>
    </source>
</evidence>
<feature type="compositionally biased region" description="Polar residues" evidence="12">
    <location>
        <begin position="525"/>
        <end position="540"/>
    </location>
</feature>
<dbReference type="InterPro" id="IPR000961">
    <property type="entry name" value="AGC-kinase_C"/>
</dbReference>
<dbReference type="PROSITE" id="PS50110">
    <property type="entry name" value="RESPONSE_REGULATORY"/>
    <property type="match status" value="1"/>
</dbReference>
<evidence type="ECO:0000259" key="13">
    <source>
        <dbReference type="PROSITE" id="PS50011"/>
    </source>
</evidence>
<keyword evidence="2" id="KW-0723">Serine/threonine-protein kinase</keyword>
<evidence type="ECO:0000256" key="12">
    <source>
        <dbReference type="SAM" id="MobiDB-lite"/>
    </source>
</evidence>
<comment type="catalytic activity">
    <reaction evidence="8">
        <text>L-threonyl-[protein] + ATP = O-phospho-L-threonyl-[protein] + ADP + H(+)</text>
        <dbReference type="Rhea" id="RHEA:46608"/>
        <dbReference type="Rhea" id="RHEA-COMP:11060"/>
        <dbReference type="Rhea" id="RHEA-COMP:11605"/>
        <dbReference type="ChEBI" id="CHEBI:15378"/>
        <dbReference type="ChEBI" id="CHEBI:30013"/>
        <dbReference type="ChEBI" id="CHEBI:30616"/>
        <dbReference type="ChEBI" id="CHEBI:61977"/>
        <dbReference type="ChEBI" id="CHEBI:456216"/>
        <dbReference type="EC" id="2.7.11.1"/>
    </reaction>
</comment>
<dbReference type="SMART" id="SM00220">
    <property type="entry name" value="S_TKc"/>
    <property type="match status" value="1"/>
</dbReference>
<feature type="domain" description="AGC-kinase C-terminal" evidence="15">
    <location>
        <begin position="1020"/>
        <end position="1135"/>
    </location>
</feature>
<dbReference type="OrthoDB" id="162894at2759"/>
<dbReference type="EMBL" id="JAEUBD010001062">
    <property type="protein sequence ID" value="KAH3667609.1"/>
    <property type="molecule type" value="Genomic_DNA"/>
</dbReference>
<feature type="compositionally biased region" description="Low complexity" evidence="12">
    <location>
        <begin position="1076"/>
        <end position="1094"/>
    </location>
</feature>
<dbReference type="GO" id="GO:0005524">
    <property type="term" value="F:ATP binding"/>
    <property type="evidence" value="ECO:0007669"/>
    <property type="project" value="UniProtKB-KW"/>
</dbReference>
<dbReference type="Gene3D" id="1.10.510.10">
    <property type="entry name" value="Transferase(Phosphotransferase) domain 1"/>
    <property type="match status" value="2"/>
</dbReference>
<keyword evidence="4" id="KW-0808">Transferase</keyword>
<evidence type="ECO:0000256" key="11">
    <source>
        <dbReference type="SAM" id="Coils"/>
    </source>
</evidence>
<feature type="domain" description="Protein kinase" evidence="13">
    <location>
        <begin position="652"/>
        <end position="1019"/>
    </location>
</feature>
<evidence type="ECO:0000256" key="1">
    <source>
        <dbReference type="ARBA" id="ARBA00012513"/>
    </source>
</evidence>
<dbReference type="PANTHER" id="PTHR24356:SF1">
    <property type="entry name" value="SERINE_THREONINE-PROTEIN KINASE GREATWALL"/>
    <property type="match status" value="1"/>
</dbReference>
<dbReference type="GO" id="GO:0036180">
    <property type="term" value="P:filamentous growth of a population of unicellular organisms in response to biotic stimulus"/>
    <property type="evidence" value="ECO:0007669"/>
    <property type="project" value="UniProtKB-ARBA"/>
</dbReference>
<dbReference type="InterPro" id="IPR011009">
    <property type="entry name" value="Kinase-like_dom_sf"/>
</dbReference>
<evidence type="ECO:0000259" key="15">
    <source>
        <dbReference type="PROSITE" id="PS51285"/>
    </source>
</evidence>
<feature type="region of interest" description="Disordered" evidence="12">
    <location>
        <begin position="1061"/>
        <end position="1116"/>
    </location>
</feature>
<feature type="region of interest" description="Disordered" evidence="12">
    <location>
        <begin position="147"/>
        <end position="173"/>
    </location>
</feature>
<comment type="catalytic activity">
    <reaction evidence="9">
        <text>L-seryl-[protein] + ATP = O-phospho-L-seryl-[protein] + ADP + H(+)</text>
        <dbReference type="Rhea" id="RHEA:17989"/>
        <dbReference type="Rhea" id="RHEA-COMP:9863"/>
        <dbReference type="Rhea" id="RHEA-COMP:11604"/>
        <dbReference type="ChEBI" id="CHEBI:15378"/>
        <dbReference type="ChEBI" id="CHEBI:29999"/>
        <dbReference type="ChEBI" id="CHEBI:30616"/>
        <dbReference type="ChEBI" id="CHEBI:83421"/>
        <dbReference type="ChEBI" id="CHEBI:456216"/>
        <dbReference type="EC" id="2.7.11.1"/>
    </reaction>
</comment>
<accession>A0A9P8T6N6</accession>
<dbReference type="SUPFAM" id="SSF52172">
    <property type="entry name" value="CheY-like"/>
    <property type="match status" value="1"/>
</dbReference>
<evidence type="ECO:0000256" key="5">
    <source>
        <dbReference type="ARBA" id="ARBA00022741"/>
    </source>
</evidence>
<dbReference type="Proteomes" id="UP000788993">
    <property type="component" value="Unassembled WGS sequence"/>
</dbReference>
<dbReference type="GO" id="GO:0005737">
    <property type="term" value="C:cytoplasm"/>
    <property type="evidence" value="ECO:0007669"/>
    <property type="project" value="TreeGrafter"/>
</dbReference>
<dbReference type="FunFam" id="3.30.200.20:FF:001008">
    <property type="entry name" value="Serine/threonine-protein kinase cek1"/>
    <property type="match status" value="1"/>
</dbReference>
<feature type="region of interest" description="Disordered" evidence="12">
    <location>
        <begin position="1150"/>
        <end position="1294"/>
    </location>
</feature>
<organism evidence="16 17">
    <name type="scientific">Ogataea polymorpha</name>
    <dbReference type="NCBI Taxonomy" id="460523"/>
    <lineage>
        <taxon>Eukaryota</taxon>
        <taxon>Fungi</taxon>
        <taxon>Dikarya</taxon>
        <taxon>Ascomycota</taxon>
        <taxon>Saccharomycotina</taxon>
        <taxon>Pichiomycetes</taxon>
        <taxon>Pichiales</taxon>
        <taxon>Pichiaceae</taxon>
        <taxon>Ogataea</taxon>
    </lineage>
</organism>
<sequence length="1437" mass="159067">MESYPRDSPSPRHTPSPRGRLDSMFYTGGRSHIPSRSVSPLDVDSPSIDKEIHQHTEQEDLSQVTSRNPAAVMELDLDCNVKFLSKTWESTVGTKISKIIGRPLSNIILGEIEDKQVFNKATSIMMTDDDTYRVRFIVATNLQNASRESESADQETYSSVSDDDSVSVHSENSSISTDGNCIELEAQGVLIHDKNCQPSHSMWIVKPWVPFAGQTLALPEELILRLGFGINLFETYLFQLTDMGITDEENLPPPAQELCRICEQRVPNWWLERHTELCLVEHRAEDTVQQKQEELSEHRNLLQNVLDTLTKRQLQNSKTPPLVPMNSSSSVSSSSSSSSNSSSGSFVSITEYKGHSIPLSASNETGSLMRRKSVGSLLPARRFPFKNLDILIQYCDEALKINPGEIRTNDKKSDEYTISFSPDSERALATLNTIEVPESSDQAIKLLTEDTDFIVKQKIESIERYAHILQYVDKITKETDEMVLNVVKETIRKIQEDALEEPLPIQSPRPASKLQSGNILETESDLRLNSVSSSTGTFSPASEGHLTPAISVSGDESAKTIQRNNSPGYNSPRRPLSPSIMLPMSSIQRNSKAHMKRPSVNSGSGSNTPISSPLFLSTEVPSSSSSAVDRPQLSPLLVPQSSKQPAPSIKDYEVIKPISKGAFGSVFLAKRRLTGEYFAIKVLKKADMVAKNQVTNVKAERAILMAQANSPYVAQLVATFQSNNYLYLVMEYLNGGDLATLLKNMGYLPEIWARRYIAEVIVGVDDLHSRGIVHRDLKPDNLLIDRNGHIKLTDFGLSRMGLVKRQKDPHSDVIEDPFVNPQAASLVTKKTASIAPFSLSPCSPLVTPTTSSLPSFEDVEPVTLGSGSSSPLLRPLTRRSTLQPYFALNKEDTQTEITNYALFDPQKSAETRKFVGTPDYLAPETVAGLGQDEASDWWSIGCILFEFLFGVPPFAGNSPKEVFENILHGQIQWPNLPPDEFQEYCSFAAKNLITQLLVKDPTQRLGSGGSHEIMQHPYFKGINWDTLFIEEASFVPSSVDPESTEYFDDRGAQLSAFPQEELNEDDNPEATLDANTLPVTSSSSSTTLDSPKTSFSKGCVTAQRERRGSRLNDSGGSSEFGSFHFRNLAMLEKQNKDVINRLKNEHIEHFAPSSSSMESSPSAPATPGATVVPLATRPRGLSSASGQLLTPFKRPSSPSTVKEKISPLLRHASLASDASDEMKQGSPVSRAVHRKGYSTDSNSPAARLLSKSFSRTVSDFSPSSSDNEDRSGHLYQRRKRTSKRALRTSSSATDEASHALQNMMINFDVLLCEPIPIHRYSIENNLNRLGCDVVAVSSGTELIKRATADIKFDLILTSTELHKLDCPDLVKLIKHTSTANSETICVALTSFYRDAVNTGVFDYIIEYPITMEKLKTLLDWFRSLKRREEEVIVTDTE</sequence>
<dbReference type="PANTHER" id="PTHR24356">
    <property type="entry name" value="SERINE/THREONINE-PROTEIN KINASE"/>
    <property type="match status" value="1"/>
</dbReference>
<feature type="region of interest" description="Disordered" evidence="12">
    <location>
        <begin position="1"/>
        <end position="46"/>
    </location>
</feature>
<evidence type="ECO:0000259" key="14">
    <source>
        <dbReference type="PROSITE" id="PS50110"/>
    </source>
</evidence>
<dbReference type="SUPFAM" id="SSF56112">
    <property type="entry name" value="Protein kinase-like (PK-like)"/>
    <property type="match status" value="1"/>
</dbReference>
<evidence type="ECO:0000256" key="8">
    <source>
        <dbReference type="ARBA" id="ARBA00047899"/>
    </source>
</evidence>
<keyword evidence="11" id="KW-0175">Coiled coil</keyword>
<evidence type="ECO:0000256" key="9">
    <source>
        <dbReference type="ARBA" id="ARBA00048679"/>
    </source>
</evidence>
<feature type="compositionally biased region" description="Polar residues" evidence="12">
    <location>
        <begin position="559"/>
        <end position="569"/>
    </location>
</feature>
<keyword evidence="3" id="KW-0597">Phosphoprotein</keyword>
<dbReference type="Pfam" id="PF00069">
    <property type="entry name" value="Pkinase"/>
    <property type="match status" value="2"/>
</dbReference>
<proteinExistence type="predicted"/>
<keyword evidence="7" id="KW-0067">ATP-binding</keyword>
<dbReference type="GO" id="GO:0006950">
    <property type="term" value="P:response to stress"/>
    <property type="evidence" value="ECO:0007669"/>
    <property type="project" value="UniProtKB-ARBA"/>
</dbReference>
<evidence type="ECO:0000256" key="10">
    <source>
        <dbReference type="PROSITE-ProRule" id="PRU00169"/>
    </source>
</evidence>
<evidence type="ECO:0000256" key="3">
    <source>
        <dbReference type="ARBA" id="ARBA00022553"/>
    </source>
</evidence>
<dbReference type="FunFam" id="1.10.510.10:FF:000340">
    <property type="entry name" value="Serine threonine protein kinase"/>
    <property type="match status" value="1"/>
</dbReference>
<feature type="coiled-coil region" evidence="11">
    <location>
        <begin position="281"/>
        <end position="308"/>
    </location>
</feature>
<feature type="region of interest" description="Disordered" evidence="12">
    <location>
        <begin position="525"/>
        <end position="616"/>
    </location>
</feature>
<feature type="region of interest" description="Disordered" evidence="12">
    <location>
        <begin position="313"/>
        <end position="345"/>
    </location>
</feature>
<reference evidence="16" key="2">
    <citation type="submission" date="2021-01" db="EMBL/GenBank/DDBJ databases">
        <authorList>
            <person name="Schikora-Tamarit M.A."/>
        </authorList>
    </citation>
    <scope>NUCLEOTIDE SEQUENCE</scope>
    <source>
        <strain evidence="16">NCAIM Y.01608</strain>
    </source>
</reference>
<dbReference type="GO" id="GO:0004674">
    <property type="term" value="F:protein serine/threonine kinase activity"/>
    <property type="evidence" value="ECO:0007669"/>
    <property type="project" value="UniProtKB-KW"/>
</dbReference>
<feature type="compositionally biased region" description="Low complexity" evidence="12">
    <location>
        <begin position="576"/>
        <end position="587"/>
    </location>
</feature>
<dbReference type="GO" id="GO:0000160">
    <property type="term" value="P:phosphorelay signal transduction system"/>
    <property type="evidence" value="ECO:0007669"/>
    <property type="project" value="InterPro"/>
</dbReference>
<feature type="compositionally biased region" description="Basic residues" evidence="12">
    <location>
        <begin position="1275"/>
        <end position="1286"/>
    </location>
</feature>
<comment type="caution">
    <text evidence="16">The sequence shown here is derived from an EMBL/GenBank/DDBJ whole genome shotgun (WGS) entry which is preliminary data.</text>
</comment>
<dbReference type="InterPro" id="IPR050236">
    <property type="entry name" value="Ser_Thr_kinase_AGC"/>
</dbReference>
<dbReference type="PROSITE" id="PS00108">
    <property type="entry name" value="PROTEIN_KINASE_ST"/>
    <property type="match status" value="1"/>
</dbReference>
<evidence type="ECO:0000313" key="16">
    <source>
        <dbReference type="EMBL" id="KAH3667609.1"/>
    </source>
</evidence>
<dbReference type="InterPro" id="IPR001789">
    <property type="entry name" value="Sig_transdc_resp-reg_receiver"/>
</dbReference>
<dbReference type="GO" id="GO:1900445">
    <property type="term" value="P:positive regulation of filamentous growth of a population of unicellular organisms in response to biotic stimulus"/>
    <property type="evidence" value="ECO:0007669"/>
    <property type="project" value="UniProtKB-ARBA"/>
</dbReference>
<dbReference type="PROSITE" id="PS51285">
    <property type="entry name" value="AGC_KINASE_CTER"/>
    <property type="match status" value="1"/>
</dbReference>
<keyword evidence="17" id="KW-1185">Reference proteome</keyword>
<name>A0A9P8T6N6_9ASCO</name>
<dbReference type="Gene3D" id="3.40.50.2300">
    <property type="match status" value="1"/>
</dbReference>
<dbReference type="GO" id="GO:1901992">
    <property type="term" value="P:positive regulation of mitotic cell cycle phase transition"/>
    <property type="evidence" value="ECO:0007669"/>
    <property type="project" value="UniProtKB-ARBA"/>
</dbReference>
<evidence type="ECO:0000256" key="4">
    <source>
        <dbReference type="ARBA" id="ARBA00022679"/>
    </source>
</evidence>
<feature type="compositionally biased region" description="Low complexity" evidence="12">
    <location>
        <begin position="326"/>
        <end position="345"/>
    </location>
</feature>
<dbReference type="EC" id="2.7.11.1" evidence="1"/>
<feature type="domain" description="Response regulatory" evidence="14">
    <location>
        <begin position="1308"/>
        <end position="1422"/>
    </location>
</feature>
<dbReference type="Gene3D" id="3.30.200.20">
    <property type="entry name" value="Phosphorylase Kinase, domain 1"/>
    <property type="match status" value="1"/>
</dbReference>
<evidence type="ECO:0000256" key="2">
    <source>
        <dbReference type="ARBA" id="ARBA00022527"/>
    </source>
</evidence>
<dbReference type="GO" id="GO:0005634">
    <property type="term" value="C:nucleus"/>
    <property type="evidence" value="ECO:0007669"/>
    <property type="project" value="TreeGrafter"/>
</dbReference>
<dbReference type="InterPro" id="IPR000719">
    <property type="entry name" value="Prot_kinase_dom"/>
</dbReference>
<feature type="compositionally biased region" description="Low complexity" evidence="12">
    <location>
        <begin position="1151"/>
        <end position="1165"/>
    </location>
</feature>
<evidence type="ECO:0000256" key="6">
    <source>
        <dbReference type="ARBA" id="ARBA00022777"/>
    </source>
</evidence>
<dbReference type="InterPro" id="IPR008271">
    <property type="entry name" value="Ser/Thr_kinase_AS"/>
</dbReference>
<comment type="caution">
    <text evidence="10">Lacks conserved residue(s) required for the propagation of feature annotation.</text>
</comment>
<dbReference type="InterPro" id="IPR011006">
    <property type="entry name" value="CheY-like_superfamily"/>
</dbReference>
<keyword evidence="6" id="KW-0418">Kinase</keyword>
<protein>
    <recommendedName>
        <fullName evidence="1">non-specific serine/threonine protein kinase</fullName>
        <ecNumber evidence="1">2.7.11.1</ecNumber>
    </recommendedName>
</protein>
<gene>
    <name evidence="16" type="ORF">OGATHE_003132</name>
</gene>
<feature type="compositionally biased region" description="Polar residues" evidence="12">
    <location>
        <begin position="1251"/>
        <end position="1265"/>
    </location>
</feature>
<keyword evidence="5" id="KW-0547">Nucleotide-binding</keyword>
<dbReference type="CDD" id="cd05611">
    <property type="entry name" value="STKc_Rim15_like"/>
    <property type="match status" value="1"/>
</dbReference>
<feature type="compositionally biased region" description="Polar residues" evidence="12">
    <location>
        <begin position="599"/>
        <end position="616"/>
    </location>
</feature>
<evidence type="ECO:0000313" key="17">
    <source>
        <dbReference type="Proteomes" id="UP000788993"/>
    </source>
</evidence>
<reference evidence="16" key="1">
    <citation type="journal article" date="2021" name="Open Biol.">
        <title>Shared evolutionary footprints suggest mitochondrial oxidative damage underlies multiple complex I losses in fungi.</title>
        <authorList>
            <person name="Schikora-Tamarit M.A."/>
            <person name="Marcet-Houben M."/>
            <person name="Nosek J."/>
            <person name="Gabaldon T."/>
        </authorList>
    </citation>
    <scope>NUCLEOTIDE SEQUENCE</scope>
    <source>
        <strain evidence="16">NCAIM Y.01608</strain>
    </source>
</reference>